<evidence type="ECO:0000313" key="3">
    <source>
        <dbReference type="EMBL" id="GAB1311332.1"/>
    </source>
</evidence>
<feature type="compositionally biased region" description="Polar residues" evidence="1">
    <location>
        <begin position="132"/>
        <end position="144"/>
    </location>
</feature>
<dbReference type="NCBIfam" id="TIGR02180">
    <property type="entry name" value="GRX_euk"/>
    <property type="match status" value="1"/>
</dbReference>
<dbReference type="PANTHER" id="PTHR45694:SF5">
    <property type="entry name" value="GLUTAREDOXIN 2"/>
    <property type="match status" value="1"/>
</dbReference>
<dbReference type="InterPro" id="IPR002109">
    <property type="entry name" value="Glutaredoxin"/>
</dbReference>
<dbReference type="InterPro" id="IPR018247">
    <property type="entry name" value="EF_Hand_1_Ca_BS"/>
</dbReference>
<name>A0ABQ0G0P7_9PEZI</name>
<dbReference type="PROSITE" id="PS51354">
    <property type="entry name" value="GLUTAREDOXIN_2"/>
    <property type="match status" value="1"/>
</dbReference>
<feature type="region of interest" description="Disordered" evidence="1">
    <location>
        <begin position="101"/>
        <end position="155"/>
    </location>
</feature>
<dbReference type="SUPFAM" id="SSF52833">
    <property type="entry name" value="Thioredoxin-like"/>
    <property type="match status" value="1"/>
</dbReference>
<gene>
    <name evidence="3" type="ORF">MFIFM68171_01542</name>
</gene>
<feature type="region of interest" description="Disordered" evidence="1">
    <location>
        <begin position="54"/>
        <end position="85"/>
    </location>
</feature>
<dbReference type="PANTHER" id="PTHR45694">
    <property type="entry name" value="GLUTAREDOXIN 2"/>
    <property type="match status" value="1"/>
</dbReference>
<dbReference type="InterPro" id="IPR014025">
    <property type="entry name" value="Glutaredoxin_subgr"/>
</dbReference>
<dbReference type="GeneID" id="98172287"/>
<sequence>MPSPRRLRVLVYLVLAGVVTLLFFTSQARHAREADTQSLQDFYHKTVNAMNKGHGAGAGGGGGGAEAGQKIMAGHGHDHDVDADGDIDEDDVIVAKEMAERLRQAQQQAKDSANAKAPNKPDNPEDIIGVGSSASGQEKGTSDGSAKKKVLEADDEHEVETELATILKKSPVIIFSKSYCPYSKRAKGILLEKYIIEPTPHVVELDQHPLGPKIQAKLAEMTGRKTVPNVMVYGNSIGGGDEITALDNEKALAAKITSLGGTRIEVAERFVGSVPKIG</sequence>
<organism evidence="3 4">
    <name type="scientific">Madurella fahalii</name>
    <dbReference type="NCBI Taxonomy" id="1157608"/>
    <lineage>
        <taxon>Eukaryota</taxon>
        <taxon>Fungi</taxon>
        <taxon>Dikarya</taxon>
        <taxon>Ascomycota</taxon>
        <taxon>Pezizomycotina</taxon>
        <taxon>Sordariomycetes</taxon>
        <taxon>Sordariomycetidae</taxon>
        <taxon>Sordariales</taxon>
        <taxon>Sordariales incertae sedis</taxon>
        <taxon>Madurella</taxon>
    </lineage>
</organism>
<evidence type="ECO:0000313" key="4">
    <source>
        <dbReference type="Proteomes" id="UP001628179"/>
    </source>
</evidence>
<keyword evidence="4" id="KW-1185">Reference proteome</keyword>
<dbReference type="EMBL" id="BAAFSV010000001">
    <property type="protein sequence ID" value="GAB1311332.1"/>
    <property type="molecule type" value="Genomic_DNA"/>
</dbReference>
<dbReference type="CDD" id="cd03419">
    <property type="entry name" value="GRX_GRXh_1_2_like"/>
    <property type="match status" value="1"/>
</dbReference>
<dbReference type="InterPro" id="IPR011899">
    <property type="entry name" value="Glutaredoxin_euk/vir"/>
</dbReference>
<proteinExistence type="predicted"/>
<comment type="caution">
    <text evidence="3">The sequence shown here is derived from an EMBL/GenBank/DDBJ whole genome shotgun (WGS) entry which is preliminary data.</text>
</comment>
<dbReference type="PROSITE" id="PS00018">
    <property type="entry name" value="EF_HAND_1"/>
    <property type="match status" value="1"/>
</dbReference>
<feature type="compositionally biased region" description="Gly residues" evidence="1">
    <location>
        <begin position="54"/>
        <end position="66"/>
    </location>
</feature>
<evidence type="ECO:0000256" key="1">
    <source>
        <dbReference type="SAM" id="MobiDB-lite"/>
    </source>
</evidence>
<dbReference type="PRINTS" id="PR00160">
    <property type="entry name" value="GLUTAREDOXIN"/>
</dbReference>
<dbReference type="Gene3D" id="3.40.30.10">
    <property type="entry name" value="Glutaredoxin"/>
    <property type="match status" value="1"/>
</dbReference>
<accession>A0ABQ0G0P7</accession>
<dbReference type="Proteomes" id="UP001628179">
    <property type="component" value="Unassembled WGS sequence"/>
</dbReference>
<dbReference type="InterPro" id="IPR036249">
    <property type="entry name" value="Thioredoxin-like_sf"/>
</dbReference>
<protein>
    <submittedName>
        <fullName evidence="3">Disulfide oxidoreductase-like protein</fullName>
    </submittedName>
</protein>
<reference evidence="3 4" key="1">
    <citation type="submission" date="2024-09" db="EMBL/GenBank/DDBJ databases">
        <title>Itraconazole resistance in Madurella fahalii resulting from another homologue of gene encoding cytochrome P450 14-alpha sterol demethylase (CYP51).</title>
        <authorList>
            <person name="Yoshioka I."/>
            <person name="Fahal A.H."/>
            <person name="Kaneko S."/>
            <person name="Yaguchi T."/>
        </authorList>
    </citation>
    <scope>NUCLEOTIDE SEQUENCE [LARGE SCALE GENOMIC DNA]</scope>
    <source>
        <strain evidence="3 4">IFM 68171</strain>
    </source>
</reference>
<evidence type="ECO:0000259" key="2">
    <source>
        <dbReference type="Pfam" id="PF00462"/>
    </source>
</evidence>
<dbReference type="Pfam" id="PF00462">
    <property type="entry name" value="Glutaredoxin"/>
    <property type="match status" value="1"/>
</dbReference>
<dbReference type="RefSeq" id="XP_070913065.1">
    <property type="nucleotide sequence ID" value="XM_071056964.1"/>
</dbReference>
<feature type="domain" description="Glutaredoxin" evidence="2">
    <location>
        <begin position="172"/>
        <end position="236"/>
    </location>
</feature>